<keyword evidence="7" id="KW-0067">ATP-binding</keyword>
<dbReference type="Gene3D" id="3.30.450.40">
    <property type="match status" value="1"/>
</dbReference>
<keyword evidence="5" id="KW-0547">Nucleotide-binding</keyword>
<evidence type="ECO:0000259" key="10">
    <source>
        <dbReference type="PROSITE" id="PS50112"/>
    </source>
</evidence>
<evidence type="ECO:0000313" key="12">
    <source>
        <dbReference type="EMBL" id="HHJ52207.1"/>
    </source>
</evidence>
<dbReference type="SUPFAM" id="SSF47384">
    <property type="entry name" value="Homodimeric domain of signal transducing histidine kinase"/>
    <property type="match status" value="1"/>
</dbReference>
<dbReference type="Proteomes" id="UP000886124">
    <property type="component" value="Unassembled WGS sequence"/>
</dbReference>
<dbReference type="InterPro" id="IPR036097">
    <property type="entry name" value="HisK_dim/P_sf"/>
</dbReference>
<dbReference type="InterPro" id="IPR003594">
    <property type="entry name" value="HATPase_dom"/>
</dbReference>
<dbReference type="EMBL" id="DROD01000228">
    <property type="protein sequence ID" value="HHJ52207.1"/>
    <property type="molecule type" value="Genomic_DNA"/>
</dbReference>
<dbReference type="InterPro" id="IPR013767">
    <property type="entry name" value="PAS_fold"/>
</dbReference>
<dbReference type="InterPro" id="IPR005467">
    <property type="entry name" value="His_kinase_dom"/>
</dbReference>
<dbReference type="InterPro" id="IPR035965">
    <property type="entry name" value="PAS-like_dom_sf"/>
</dbReference>
<protein>
    <recommendedName>
        <fullName evidence="2">histidine kinase</fullName>
        <ecNumber evidence="2">2.7.13.3</ecNumber>
    </recommendedName>
</protein>
<evidence type="ECO:0000256" key="5">
    <source>
        <dbReference type="ARBA" id="ARBA00022741"/>
    </source>
</evidence>
<dbReference type="SMART" id="SM00091">
    <property type="entry name" value="PAS"/>
    <property type="match status" value="2"/>
</dbReference>
<feature type="domain" description="PAC" evidence="11">
    <location>
        <begin position="178"/>
        <end position="232"/>
    </location>
</feature>
<dbReference type="InterPro" id="IPR029016">
    <property type="entry name" value="GAF-like_dom_sf"/>
</dbReference>
<evidence type="ECO:0000256" key="8">
    <source>
        <dbReference type="ARBA" id="ARBA00023012"/>
    </source>
</evidence>
<dbReference type="GO" id="GO:0005524">
    <property type="term" value="F:ATP binding"/>
    <property type="evidence" value="ECO:0007669"/>
    <property type="project" value="UniProtKB-KW"/>
</dbReference>
<dbReference type="PANTHER" id="PTHR43065:SF46">
    <property type="entry name" value="C4-DICARBOXYLATE TRANSPORT SENSOR PROTEIN DCTB"/>
    <property type="match status" value="1"/>
</dbReference>
<dbReference type="PROSITE" id="PS50109">
    <property type="entry name" value="HIS_KIN"/>
    <property type="match status" value="1"/>
</dbReference>
<dbReference type="Gene3D" id="1.10.287.130">
    <property type="match status" value="1"/>
</dbReference>
<dbReference type="SUPFAM" id="SSF55781">
    <property type="entry name" value="GAF domain-like"/>
    <property type="match status" value="1"/>
</dbReference>
<comment type="caution">
    <text evidence="12">The sequence shown here is derived from an EMBL/GenBank/DDBJ whole genome shotgun (WGS) entry which is preliminary data.</text>
</comment>
<dbReference type="InterPro" id="IPR004358">
    <property type="entry name" value="Sig_transdc_His_kin-like_C"/>
</dbReference>
<dbReference type="InterPro" id="IPR003661">
    <property type="entry name" value="HisK_dim/P_dom"/>
</dbReference>
<accession>A0A7V5PN68</accession>
<feature type="non-terminal residue" evidence="12">
    <location>
        <position position="1"/>
    </location>
</feature>
<keyword evidence="4" id="KW-0808">Transferase</keyword>
<dbReference type="Gene3D" id="3.30.450.20">
    <property type="entry name" value="PAS domain"/>
    <property type="match status" value="2"/>
</dbReference>
<dbReference type="InterPro" id="IPR000700">
    <property type="entry name" value="PAS-assoc_C"/>
</dbReference>
<dbReference type="SMART" id="SM00086">
    <property type="entry name" value="PAC"/>
    <property type="match status" value="1"/>
</dbReference>
<dbReference type="GO" id="GO:0006355">
    <property type="term" value="P:regulation of DNA-templated transcription"/>
    <property type="evidence" value="ECO:0007669"/>
    <property type="project" value="InterPro"/>
</dbReference>
<dbReference type="CDD" id="cd00130">
    <property type="entry name" value="PAS"/>
    <property type="match status" value="2"/>
</dbReference>
<feature type="domain" description="PAS" evidence="10">
    <location>
        <begin position="107"/>
        <end position="153"/>
    </location>
</feature>
<dbReference type="AlphaFoldDB" id="A0A7V5PN68"/>
<proteinExistence type="predicted"/>
<sequence>MQDEKEKMSSVSLEGTISEVVIKQKRPLLLRGKELEEFKRKHKIKQKGAPAKCWLGVPLIVDNSAFGILVVQDYSNPETYTQEDVQLLEFIAVQIAASIQRKQMEKRLIQLSRAVEQNPASIVITDPDGNIEYVNDKFTEITGYSYEEAIGQNPRILKSGETPAQVYQILWQTITSGKVWKGRFHNKKKNGELFWEEAIIRPVIDDHGKIINYLAIKEDITKIKETEDAFQNLFKQNQQLLEAITSILIVMDHEEKIIRWNRAAEETFGIQAQDVIGKTLLQSGIKWDWSEITQAVQKCRDERIRVDIPDLQLTDATGNEHFVNLHIVNYGHEDGFSGFLILGEDITKWKTMQSQLIQAQKLESVGQLASGIAHEINTPIQYIGDNVRFLQETFKDTEPLLSFFNEQQNPDKLSARYQELMDYAREIDLSFLLEDVPSAFEQTTEGITRVAEIVRAMKEFTHPQQKEKEIVDINKALRNTILISRNEWKYVADMETRLSDSLPTTLGYLGELNQAFLNIIVNAAHAVKEVVKKGEKGKITVTTYSKGDSIRIEISDTGCGIKKEHLNKIFDPFFTTKEVGKGTGQGLTIAYNAITQKHGGKIWCESERNKGTTFFIELPVSF</sequence>
<gene>
    <name evidence="12" type="ORF">ENJ89_03340</name>
</gene>
<dbReference type="Pfam" id="PF13426">
    <property type="entry name" value="PAS_9"/>
    <property type="match status" value="1"/>
</dbReference>
<dbReference type="SUPFAM" id="SSF55785">
    <property type="entry name" value="PYP-like sensor domain (PAS domain)"/>
    <property type="match status" value="2"/>
</dbReference>
<dbReference type="InterPro" id="IPR036890">
    <property type="entry name" value="HATPase_C_sf"/>
</dbReference>
<dbReference type="PRINTS" id="PR00344">
    <property type="entry name" value="BCTRLSENSOR"/>
</dbReference>
<dbReference type="NCBIfam" id="TIGR00229">
    <property type="entry name" value="sensory_box"/>
    <property type="match status" value="2"/>
</dbReference>
<keyword evidence="8" id="KW-0902">Two-component regulatory system</keyword>
<feature type="domain" description="Histidine kinase" evidence="9">
    <location>
        <begin position="371"/>
        <end position="622"/>
    </location>
</feature>
<organism evidence="12">
    <name type="scientific">Caldithrix abyssi</name>
    <dbReference type="NCBI Taxonomy" id="187145"/>
    <lineage>
        <taxon>Bacteria</taxon>
        <taxon>Pseudomonadati</taxon>
        <taxon>Calditrichota</taxon>
        <taxon>Calditrichia</taxon>
        <taxon>Calditrichales</taxon>
        <taxon>Calditrichaceae</taxon>
        <taxon>Caldithrix</taxon>
    </lineage>
</organism>
<dbReference type="InterPro" id="IPR001610">
    <property type="entry name" value="PAC"/>
</dbReference>
<dbReference type="InterPro" id="IPR000014">
    <property type="entry name" value="PAS"/>
</dbReference>
<reference evidence="12" key="1">
    <citation type="journal article" date="2020" name="mSystems">
        <title>Genome- and Community-Level Interaction Insights into Carbon Utilization and Element Cycling Functions of Hydrothermarchaeota in Hydrothermal Sediment.</title>
        <authorList>
            <person name="Zhou Z."/>
            <person name="Liu Y."/>
            <person name="Xu W."/>
            <person name="Pan J."/>
            <person name="Luo Z.H."/>
            <person name="Li M."/>
        </authorList>
    </citation>
    <scope>NUCLEOTIDE SEQUENCE [LARGE SCALE GENOMIC DNA]</scope>
    <source>
        <strain evidence="12">HyVt-527</strain>
    </source>
</reference>
<evidence type="ECO:0000256" key="4">
    <source>
        <dbReference type="ARBA" id="ARBA00022679"/>
    </source>
</evidence>
<dbReference type="SUPFAM" id="SSF55874">
    <property type="entry name" value="ATPase domain of HSP90 chaperone/DNA topoisomerase II/histidine kinase"/>
    <property type="match status" value="1"/>
</dbReference>
<evidence type="ECO:0000256" key="2">
    <source>
        <dbReference type="ARBA" id="ARBA00012438"/>
    </source>
</evidence>
<evidence type="ECO:0000256" key="3">
    <source>
        <dbReference type="ARBA" id="ARBA00022553"/>
    </source>
</evidence>
<evidence type="ECO:0000259" key="9">
    <source>
        <dbReference type="PROSITE" id="PS50109"/>
    </source>
</evidence>
<dbReference type="GO" id="GO:0000155">
    <property type="term" value="F:phosphorelay sensor kinase activity"/>
    <property type="evidence" value="ECO:0007669"/>
    <property type="project" value="InterPro"/>
</dbReference>
<dbReference type="PANTHER" id="PTHR43065">
    <property type="entry name" value="SENSOR HISTIDINE KINASE"/>
    <property type="match status" value="1"/>
</dbReference>
<comment type="catalytic activity">
    <reaction evidence="1">
        <text>ATP + protein L-histidine = ADP + protein N-phospho-L-histidine.</text>
        <dbReference type="EC" id="2.7.13.3"/>
    </reaction>
</comment>
<dbReference type="Pfam" id="PF02518">
    <property type="entry name" value="HATPase_c"/>
    <property type="match status" value="1"/>
</dbReference>
<dbReference type="Pfam" id="PF00989">
    <property type="entry name" value="PAS"/>
    <property type="match status" value="1"/>
</dbReference>
<dbReference type="Pfam" id="PF01590">
    <property type="entry name" value="GAF"/>
    <property type="match status" value="1"/>
</dbReference>
<dbReference type="Gene3D" id="3.30.565.10">
    <property type="entry name" value="Histidine kinase-like ATPase, C-terminal domain"/>
    <property type="match status" value="1"/>
</dbReference>
<evidence type="ECO:0000256" key="6">
    <source>
        <dbReference type="ARBA" id="ARBA00022777"/>
    </source>
</evidence>
<dbReference type="InterPro" id="IPR003018">
    <property type="entry name" value="GAF"/>
</dbReference>
<keyword evidence="6 12" id="KW-0418">Kinase</keyword>
<dbReference type="SMART" id="SM00387">
    <property type="entry name" value="HATPase_c"/>
    <property type="match status" value="1"/>
</dbReference>
<name>A0A7V5PN68_CALAY</name>
<dbReference type="PROSITE" id="PS50113">
    <property type="entry name" value="PAC"/>
    <property type="match status" value="1"/>
</dbReference>
<dbReference type="CDD" id="cd00082">
    <property type="entry name" value="HisKA"/>
    <property type="match status" value="1"/>
</dbReference>
<dbReference type="EC" id="2.7.13.3" evidence="2"/>
<evidence type="ECO:0000256" key="1">
    <source>
        <dbReference type="ARBA" id="ARBA00000085"/>
    </source>
</evidence>
<evidence type="ECO:0000256" key="7">
    <source>
        <dbReference type="ARBA" id="ARBA00022840"/>
    </source>
</evidence>
<evidence type="ECO:0000259" key="11">
    <source>
        <dbReference type="PROSITE" id="PS50113"/>
    </source>
</evidence>
<feature type="domain" description="PAS" evidence="10">
    <location>
        <begin position="239"/>
        <end position="281"/>
    </location>
</feature>
<keyword evidence="3" id="KW-0597">Phosphoprotein</keyword>
<dbReference type="PROSITE" id="PS50112">
    <property type="entry name" value="PAS"/>
    <property type="match status" value="2"/>
</dbReference>